<evidence type="ECO:0000313" key="3">
    <source>
        <dbReference type="Proteomes" id="UP000245942"/>
    </source>
</evidence>
<dbReference type="GeneID" id="37013995"/>
<dbReference type="AlphaFoldDB" id="A0A316U9F5"/>
<proteinExistence type="predicted"/>
<protein>
    <submittedName>
        <fullName evidence="2">Uncharacterized protein</fullName>
    </submittedName>
</protein>
<feature type="region of interest" description="Disordered" evidence="1">
    <location>
        <begin position="626"/>
        <end position="679"/>
    </location>
</feature>
<feature type="region of interest" description="Disordered" evidence="1">
    <location>
        <begin position="27"/>
        <end position="72"/>
    </location>
</feature>
<sequence>MAALIMYSTLALQPHIAGWLERTKARRDSRARGDPDLATPSAASRIATSLSFGKSRKGKGKQRDTSAGSAPGDEVALDAATVLHTLLLLLLVKKIKTDIRGDANPSEDHGRVRSTTPPSSSKPAEESDYTAAPSVPAPPDEDVPPQYSLADPVDAAAEASSAVVSDPDVAWRLYLTKALSRLELFCLEILPVASQFVQGSRTSERSHCIGDSQKKLPDSVIPPLDVCIAWAALLGNSMDMSVLSMTGSFARLRDWHLPLAAIAAVHARSDGAQGAAEKLRSLWTQSTSTPFHLQSGASSQDKGNGWMGESDLLSGGLRVCCPAPTCSFSARVPFIGEAGSETSRSRRGLVDSKWRRKCQSCGQTVSLDTLVGRKLIADVQRWCDASSSSYDEVAFAGLLSVNEGQAAEDVHRPQVLASQILSPLFSPALSRERVRRNEALEASGSLGSNGPASSNSLGAAMRTAAVNTIATSPQPLGASLSYSYASIETWLLESTLLVNPLPALAGSAAGEAAPMDQYSSTPDRVGGGFSASGANFNMDNPYEEEGAKLGVVQIREKRARLVRYVHALLEPYKSLAENGMPSVRNTAEADEGAEEWTDVVPRLDRQVTSLARLGSEVEKWREQVTVEEGQVSGSESAVNQGAAGKGLSIGDGNRKSNHKESRTAEEHSTPALSGDPKPPSISTLILTSYLTALSELKSDGSDWSSQDAEDVLNGAGTPIEVRVGRLAHELSRTRCTRATRTV</sequence>
<dbReference type="EMBL" id="KZ819325">
    <property type="protein sequence ID" value="PWN21458.1"/>
    <property type="molecule type" value="Genomic_DNA"/>
</dbReference>
<accession>A0A316U9F5</accession>
<dbReference type="Proteomes" id="UP000245942">
    <property type="component" value="Unassembled WGS sequence"/>
</dbReference>
<reference evidence="2 3" key="1">
    <citation type="journal article" date="2018" name="Mol. Biol. Evol.">
        <title>Broad Genomic Sampling Reveals a Smut Pathogenic Ancestry of the Fungal Clade Ustilaginomycotina.</title>
        <authorList>
            <person name="Kijpornyongpan T."/>
            <person name="Mondo S.J."/>
            <person name="Barry K."/>
            <person name="Sandor L."/>
            <person name="Lee J."/>
            <person name="Lipzen A."/>
            <person name="Pangilinan J."/>
            <person name="LaButti K."/>
            <person name="Hainaut M."/>
            <person name="Henrissat B."/>
            <person name="Grigoriev I.V."/>
            <person name="Spatafora J.W."/>
            <person name="Aime M.C."/>
        </authorList>
    </citation>
    <scope>NUCLEOTIDE SEQUENCE [LARGE SCALE GENOMIC DNA]</scope>
    <source>
        <strain evidence="2 3">MCA 4718</strain>
    </source>
</reference>
<keyword evidence="3" id="KW-1185">Reference proteome</keyword>
<name>A0A316U9F5_9BASI</name>
<feature type="compositionally biased region" description="Basic and acidic residues" evidence="1">
    <location>
        <begin position="100"/>
        <end position="111"/>
    </location>
</feature>
<feature type="region of interest" description="Disordered" evidence="1">
    <location>
        <begin position="100"/>
        <end position="144"/>
    </location>
</feature>
<gene>
    <name evidence="2" type="ORF">BCV69DRAFT_282179</name>
</gene>
<evidence type="ECO:0000256" key="1">
    <source>
        <dbReference type="SAM" id="MobiDB-lite"/>
    </source>
</evidence>
<feature type="region of interest" description="Disordered" evidence="1">
    <location>
        <begin position="513"/>
        <end position="532"/>
    </location>
</feature>
<dbReference type="RefSeq" id="XP_025348618.1">
    <property type="nucleotide sequence ID" value="XM_025492261.1"/>
</dbReference>
<feature type="compositionally biased region" description="Basic and acidic residues" evidence="1">
    <location>
        <begin position="652"/>
        <end position="668"/>
    </location>
</feature>
<evidence type="ECO:0000313" key="2">
    <source>
        <dbReference type="EMBL" id="PWN21458.1"/>
    </source>
</evidence>
<feature type="compositionally biased region" description="Polar residues" evidence="1">
    <location>
        <begin position="113"/>
        <end position="122"/>
    </location>
</feature>
<dbReference type="OrthoDB" id="2684236at2759"/>
<organism evidence="2 3">
    <name type="scientific">Pseudomicrostroma glucosiphilum</name>
    <dbReference type="NCBI Taxonomy" id="1684307"/>
    <lineage>
        <taxon>Eukaryota</taxon>
        <taxon>Fungi</taxon>
        <taxon>Dikarya</taxon>
        <taxon>Basidiomycota</taxon>
        <taxon>Ustilaginomycotina</taxon>
        <taxon>Exobasidiomycetes</taxon>
        <taxon>Microstromatales</taxon>
        <taxon>Microstromatales incertae sedis</taxon>
        <taxon>Pseudomicrostroma</taxon>
    </lineage>
</organism>